<dbReference type="InterPro" id="IPR038116">
    <property type="entry name" value="TrpR-like_sf"/>
</dbReference>
<dbReference type="PANTHER" id="PTHR40080:SF1">
    <property type="entry name" value="TRPR-LIKE PROTEIN YERC_YECD"/>
    <property type="match status" value="1"/>
</dbReference>
<organism evidence="1 2">
    <name type="scientific">Candidatus Curtissbacteria bacterium RIFCSPLOWO2_01_FULL_42_26</name>
    <dbReference type="NCBI Taxonomy" id="1797729"/>
    <lineage>
        <taxon>Bacteria</taxon>
        <taxon>Candidatus Curtissiibacteriota</taxon>
    </lineage>
</organism>
<dbReference type="InterPro" id="IPR013368">
    <property type="entry name" value="YecD_YerC"/>
</dbReference>
<dbReference type="GO" id="GO:0043565">
    <property type="term" value="F:sequence-specific DNA binding"/>
    <property type="evidence" value="ECO:0007669"/>
    <property type="project" value="InterPro"/>
</dbReference>
<dbReference type="EMBL" id="MFBS01000033">
    <property type="protein sequence ID" value="OGE08712.1"/>
    <property type="molecule type" value="Genomic_DNA"/>
</dbReference>
<dbReference type="Proteomes" id="UP000179227">
    <property type="component" value="Unassembled WGS sequence"/>
</dbReference>
<evidence type="ECO:0000313" key="1">
    <source>
        <dbReference type="EMBL" id="OGE08712.1"/>
    </source>
</evidence>
<dbReference type="PANTHER" id="PTHR40080">
    <property type="entry name" value="LMO1763 PROTEIN"/>
    <property type="match status" value="1"/>
</dbReference>
<dbReference type="InterPro" id="IPR000831">
    <property type="entry name" value="Trp_repress"/>
</dbReference>
<evidence type="ECO:0000313" key="2">
    <source>
        <dbReference type="Proteomes" id="UP000179227"/>
    </source>
</evidence>
<dbReference type="Gene3D" id="1.10.1270.10">
    <property type="entry name" value="TrpR-like"/>
    <property type="match status" value="1"/>
</dbReference>
<dbReference type="GO" id="GO:0003700">
    <property type="term" value="F:DNA-binding transcription factor activity"/>
    <property type="evidence" value="ECO:0007669"/>
    <property type="project" value="InterPro"/>
</dbReference>
<dbReference type="AlphaFoldDB" id="A0A1F5HWZ8"/>
<sequence>MSKVSRRFLDKRLEKYIFDLFTSAVHNLSHPSNIDSFLADLLSPVEKIMLVKRLAIAIMISKGYTYDEIDHTLKVSRPTIMTVSRVLKYGHKNGYLKVIDQLLKDQRREAIFDKIEEILIALSPPKLYRSPTYERKRRIGKELFIRKKLRESI</sequence>
<evidence type="ECO:0008006" key="3">
    <source>
        <dbReference type="Google" id="ProtNLM"/>
    </source>
</evidence>
<proteinExistence type="predicted"/>
<reference evidence="1 2" key="1">
    <citation type="journal article" date="2016" name="Nat. Commun.">
        <title>Thousands of microbial genomes shed light on interconnected biogeochemical processes in an aquifer system.</title>
        <authorList>
            <person name="Anantharaman K."/>
            <person name="Brown C.T."/>
            <person name="Hug L.A."/>
            <person name="Sharon I."/>
            <person name="Castelle C.J."/>
            <person name="Probst A.J."/>
            <person name="Thomas B.C."/>
            <person name="Singh A."/>
            <person name="Wilkins M.J."/>
            <person name="Karaoz U."/>
            <person name="Brodie E.L."/>
            <person name="Williams K.H."/>
            <person name="Hubbard S.S."/>
            <person name="Banfield J.F."/>
        </authorList>
    </citation>
    <scope>NUCLEOTIDE SEQUENCE [LARGE SCALE GENOMIC DNA]</scope>
</reference>
<dbReference type="STRING" id="1797729.A3A60_04480"/>
<dbReference type="Pfam" id="PF01371">
    <property type="entry name" value="Trp_repressor"/>
    <property type="match status" value="1"/>
</dbReference>
<comment type="caution">
    <text evidence="1">The sequence shown here is derived from an EMBL/GenBank/DDBJ whole genome shotgun (WGS) entry which is preliminary data.</text>
</comment>
<dbReference type="SUPFAM" id="SSF48295">
    <property type="entry name" value="TrpR-like"/>
    <property type="match status" value="1"/>
</dbReference>
<accession>A0A1F5HWZ8</accession>
<name>A0A1F5HWZ8_9BACT</name>
<protein>
    <recommendedName>
        <fullName evidence="3">TrpR like protein, YerC/YecD</fullName>
    </recommendedName>
</protein>
<dbReference type="InterPro" id="IPR010921">
    <property type="entry name" value="Trp_repressor/repl_initiator"/>
</dbReference>
<gene>
    <name evidence="1" type="ORF">A3A60_04480</name>
</gene>